<dbReference type="GO" id="GO:0004731">
    <property type="term" value="F:purine-nucleoside phosphorylase activity"/>
    <property type="evidence" value="ECO:0007669"/>
    <property type="project" value="TreeGrafter"/>
</dbReference>
<protein>
    <recommendedName>
        <fullName evidence="2">Uridine phosphorylase</fullName>
        <ecNumber evidence="1">2.4.2.3</ecNumber>
    </recommendedName>
</protein>
<dbReference type="PANTHER" id="PTHR43691">
    <property type="entry name" value="URIDINE PHOSPHORYLASE"/>
    <property type="match status" value="1"/>
</dbReference>
<dbReference type="PANTHER" id="PTHR43691:SF11">
    <property type="entry name" value="FI09636P-RELATED"/>
    <property type="match status" value="1"/>
</dbReference>
<proteinExistence type="predicted"/>
<dbReference type="GO" id="GO:0004850">
    <property type="term" value="F:uridine phosphorylase activity"/>
    <property type="evidence" value="ECO:0007669"/>
    <property type="project" value="UniProtKB-EC"/>
</dbReference>
<evidence type="ECO:0000256" key="2">
    <source>
        <dbReference type="ARBA" id="ARBA00021980"/>
    </source>
</evidence>
<feature type="domain" description="Nucleoside phosphorylase" evidence="4">
    <location>
        <begin position="74"/>
        <end position="226"/>
    </location>
</feature>
<dbReference type="GO" id="GO:0006152">
    <property type="term" value="P:purine nucleoside catabolic process"/>
    <property type="evidence" value="ECO:0007669"/>
    <property type="project" value="TreeGrafter"/>
</dbReference>
<dbReference type="InterPro" id="IPR000845">
    <property type="entry name" value="Nucleoside_phosphorylase_d"/>
</dbReference>
<dbReference type="InterPro" id="IPR035994">
    <property type="entry name" value="Nucleoside_phosphorylase_sf"/>
</dbReference>
<dbReference type="AlphaFoldDB" id="A0A9D1MUZ3"/>
<dbReference type="Proteomes" id="UP000824125">
    <property type="component" value="Unassembled WGS sequence"/>
</dbReference>
<reference evidence="5" key="1">
    <citation type="submission" date="2020-10" db="EMBL/GenBank/DDBJ databases">
        <authorList>
            <person name="Gilroy R."/>
        </authorList>
    </citation>
    <scope>NUCLEOTIDE SEQUENCE</scope>
    <source>
        <strain evidence="5">CHK176-6737</strain>
    </source>
</reference>
<dbReference type="GO" id="GO:0005829">
    <property type="term" value="C:cytosol"/>
    <property type="evidence" value="ECO:0007669"/>
    <property type="project" value="TreeGrafter"/>
</dbReference>
<comment type="catalytic activity">
    <reaction evidence="3">
        <text>uridine + phosphate = alpha-D-ribose 1-phosphate + uracil</text>
        <dbReference type="Rhea" id="RHEA:24388"/>
        <dbReference type="ChEBI" id="CHEBI:16704"/>
        <dbReference type="ChEBI" id="CHEBI:17568"/>
        <dbReference type="ChEBI" id="CHEBI:43474"/>
        <dbReference type="ChEBI" id="CHEBI:57720"/>
        <dbReference type="EC" id="2.4.2.3"/>
    </reaction>
</comment>
<comment type="caution">
    <text evidence="5">The sequence shown here is derived from an EMBL/GenBank/DDBJ whole genome shotgun (WGS) entry which is preliminary data.</text>
</comment>
<evidence type="ECO:0000259" key="4">
    <source>
        <dbReference type="Pfam" id="PF01048"/>
    </source>
</evidence>
<dbReference type="Gene3D" id="3.40.50.1580">
    <property type="entry name" value="Nucleoside phosphorylase domain"/>
    <property type="match status" value="1"/>
</dbReference>
<reference evidence="5" key="2">
    <citation type="journal article" date="2021" name="PeerJ">
        <title>Extensive microbial diversity within the chicken gut microbiome revealed by metagenomics and culture.</title>
        <authorList>
            <person name="Gilroy R."/>
            <person name="Ravi A."/>
            <person name="Getino M."/>
            <person name="Pursley I."/>
            <person name="Horton D.L."/>
            <person name="Alikhan N.F."/>
            <person name="Baker D."/>
            <person name="Gharbi K."/>
            <person name="Hall N."/>
            <person name="Watson M."/>
            <person name="Adriaenssens E.M."/>
            <person name="Foster-Nyarko E."/>
            <person name="Jarju S."/>
            <person name="Secka A."/>
            <person name="Antonio M."/>
            <person name="Oren A."/>
            <person name="Chaudhuri R.R."/>
            <person name="La Ragione R."/>
            <person name="Hildebrand F."/>
            <person name="Pallen M.J."/>
        </authorList>
    </citation>
    <scope>NUCLEOTIDE SEQUENCE</scope>
    <source>
        <strain evidence="5">CHK176-6737</strain>
    </source>
</reference>
<dbReference type="EC" id="2.4.2.3" evidence="1"/>
<name>A0A9D1MUZ3_9FIRM</name>
<evidence type="ECO:0000313" key="5">
    <source>
        <dbReference type="EMBL" id="HIU69487.1"/>
    </source>
</evidence>
<organism evidence="5 6">
    <name type="scientific">Candidatus Scybalenecus merdavium</name>
    <dbReference type="NCBI Taxonomy" id="2840939"/>
    <lineage>
        <taxon>Bacteria</taxon>
        <taxon>Bacillati</taxon>
        <taxon>Bacillota</taxon>
        <taxon>Clostridia</taxon>
        <taxon>Eubacteriales</taxon>
        <taxon>Oscillospiraceae</taxon>
        <taxon>Oscillospiraceae incertae sedis</taxon>
        <taxon>Candidatus Scybalenecus</taxon>
    </lineage>
</organism>
<dbReference type="Pfam" id="PF01048">
    <property type="entry name" value="PNP_UDP_1"/>
    <property type="match status" value="1"/>
</dbReference>
<dbReference type="CDD" id="cd09007">
    <property type="entry name" value="NP-I_spr0068"/>
    <property type="match status" value="1"/>
</dbReference>
<dbReference type="EMBL" id="DVNM01000032">
    <property type="protein sequence ID" value="HIU69487.1"/>
    <property type="molecule type" value="Genomic_DNA"/>
</dbReference>
<evidence type="ECO:0000256" key="1">
    <source>
        <dbReference type="ARBA" id="ARBA00011888"/>
    </source>
</evidence>
<dbReference type="SUPFAM" id="SSF53167">
    <property type="entry name" value="Purine and uridine phosphorylases"/>
    <property type="match status" value="1"/>
</dbReference>
<accession>A0A9D1MUZ3</accession>
<sequence length="259" mass="28432">MWNFLEDHTPAVITAQCHIESAHANEKLSLPQTAVLFYMHGGEAFVRKNYKTRLISKRFPRFLASCPVYLLRHHPLCFLDGGRGAPQAVDTLETLAALGVQNVICVGMCGVFAGGLTCGDILIPSKAFVEEGTSLHYFPSITFSQPDQVLHQTALQTIFGAKDLPIVSTDAVYRQTFFKENLWRGQGAAGVDMETSALFSVGAFLKMHVVSVLVASDVHPLAQGEESWQWKLSGEMRKSFFEKCMGFALDVADGCGNLL</sequence>
<evidence type="ECO:0000313" key="6">
    <source>
        <dbReference type="Proteomes" id="UP000824125"/>
    </source>
</evidence>
<evidence type="ECO:0000256" key="3">
    <source>
        <dbReference type="ARBA" id="ARBA00048447"/>
    </source>
</evidence>
<gene>
    <name evidence="5" type="ORF">IAD23_05960</name>
</gene>